<reference evidence="2" key="1">
    <citation type="submission" date="2020-10" db="EMBL/GenBank/DDBJ databases">
        <title>Chromosome-scale genome assembly of the Allis shad, Alosa alosa.</title>
        <authorList>
            <person name="Margot Z."/>
            <person name="Christophe K."/>
            <person name="Cabau C."/>
            <person name="Louis A."/>
            <person name="Berthelot C."/>
            <person name="Parey E."/>
            <person name="Roest Crollius H."/>
            <person name="Montfort J."/>
            <person name="Robinson-Rechavi M."/>
            <person name="Bucao C."/>
            <person name="Bouchez O."/>
            <person name="Gislard M."/>
            <person name="Lluch J."/>
            <person name="Milhes M."/>
            <person name="Lampietro C."/>
            <person name="Lopez Roques C."/>
            <person name="Donnadieu C."/>
            <person name="Braasch I."/>
            <person name="Desvignes T."/>
            <person name="Postlethwait J."/>
            <person name="Bobe J."/>
            <person name="Guiguen Y."/>
        </authorList>
    </citation>
    <scope>NUCLEOTIDE SEQUENCE</scope>
    <source>
        <strain evidence="2">M-15738</strain>
        <tissue evidence="2">Blood</tissue>
    </source>
</reference>
<sequence length="98" mass="11767">MDSDLKPHYWLHPKLSMERLKRQERLNHEMVEQLKAKKRLEQQEQQEQLVGQEHKKKQLKIELESLEMVQLELGQEQCNAKGYAARLSCCITLYELYV</sequence>
<feature type="non-terminal residue" evidence="2">
    <location>
        <position position="98"/>
    </location>
</feature>
<protein>
    <submittedName>
        <fullName evidence="2">Uncharacterized protein</fullName>
    </submittedName>
</protein>
<keyword evidence="1" id="KW-0175">Coiled coil</keyword>
<evidence type="ECO:0000313" key="2">
    <source>
        <dbReference type="EMBL" id="KAG5260510.1"/>
    </source>
</evidence>
<evidence type="ECO:0000313" key="3">
    <source>
        <dbReference type="Proteomes" id="UP000823561"/>
    </source>
</evidence>
<keyword evidence="3" id="KW-1185">Reference proteome</keyword>
<evidence type="ECO:0000256" key="1">
    <source>
        <dbReference type="SAM" id="Coils"/>
    </source>
</evidence>
<organism evidence="2 3">
    <name type="scientific">Alosa alosa</name>
    <name type="common">allis shad</name>
    <dbReference type="NCBI Taxonomy" id="278164"/>
    <lineage>
        <taxon>Eukaryota</taxon>
        <taxon>Metazoa</taxon>
        <taxon>Chordata</taxon>
        <taxon>Craniata</taxon>
        <taxon>Vertebrata</taxon>
        <taxon>Euteleostomi</taxon>
        <taxon>Actinopterygii</taxon>
        <taxon>Neopterygii</taxon>
        <taxon>Teleostei</taxon>
        <taxon>Clupei</taxon>
        <taxon>Clupeiformes</taxon>
        <taxon>Clupeoidei</taxon>
        <taxon>Clupeidae</taxon>
        <taxon>Alosa</taxon>
    </lineage>
</organism>
<dbReference type="AlphaFoldDB" id="A0AAV6FHG5"/>
<accession>A0AAV6FHG5</accession>
<comment type="caution">
    <text evidence="2">The sequence shown here is derived from an EMBL/GenBank/DDBJ whole genome shotgun (WGS) entry which is preliminary data.</text>
</comment>
<dbReference type="EMBL" id="JADWDJ010000412">
    <property type="protein sequence ID" value="KAG5260510.1"/>
    <property type="molecule type" value="Genomic_DNA"/>
</dbReference>
<dbReference type="Proteomes" id="UP000823561">
    <property type="component" value="Unassembled WGS sequence"/>
</dbReference>
<gene>
    <name evidence="2" type="ORF">AALO_G00308550</name>
</gene>
<name>A0AAV6FHG5_9TELE</name>
<feature type="coiled-coil region" evidence="1">
    <location>
        <begin position="20"/>
        <end position="76"/>
    </location>
</feature>
<proteinExistence type="predicted"/>